<evidence type="ECO:0000313" key="11">
    <source>
        <dbReference type="Proteomes" id="UP000547879"/>
    </source>
</evidence>
<keyword evidence="6" id="KW-0547">Nucleotide-binding</keyword>
<dbReference type="InterPro" id="IPR000014">
    <property type="entry name" value="PAS"/>
</dbReference>
<evidence type="ECO:0000256" key="2">
    <source>
        <dbReference type="ARBA" id="ARBA00012438"/>
    </source>
</evidence>
<dbReference type="Gene3D" id="3.30.450.20">
    <property type="entry name" value="PAS domain"/>
    <property type="match status" value="1"/>
</dbReference>
<dbReference type="Gene3D" id="3.30.565.10">
    <property type="entry name" value="Histidine kinase-like ATPase, C-terminal domain"/>
    <property type="match status" value="1"/>
</dbReference>
<comment type="catalytic activity">
    <reaction evidence="1">
        <text>ATP + protein L-histidine = ADP + protein N-phospho-L-histidine.</text>
        <dbReference type="EC" id="2.7.13.3"/>
    </reaction>
</comment>
<evidence type="ECO:0000256" key="3">
    <source>
        <dbReference type="ARBA" id="ARBA00021740"/>
    </source>
</evidence>
<name>A0A7X0D1I8_9HYPH</name>
<dbReference type="RefSeq" id="WP_183995102.1">
    <property type="nucleotide sequence ID" value="NZ_BMHW01000019.1"/>
</dbReference>
<dbReference type="InterPro" id="IPR011102">
    <property type="entry name" value="Sig_transdc_His_kinase_HWE"/>
</dbReference>
<sequence>MTESEESPMSPETVADLPQLGEALDDDRFRQFLDHVPFGVAVAELASDEVLLYANLEFERLIGISAEDVQGKPWSSLPLVRSVSGDQDLTTAIVAGEEYLGTFATSSGTEPDSYIDAWSNTIVNDAGTPLFRLVAIATANTGQTATDLATTLGEKDVLLKELQHRVKNNLQMITALIRMEARNAQHPDEGERFNRLAGRVDALTILYRSLSDTNADETVDLGTYVSQIASAVMAAHAVQGIRLDMKVDTWPVSVNIAMPVGLVINELMTNALKHAFKGRDGGEIVLRCVVDDAGCRISVADNGIGLSHPSDWPRRGKLSAMIVQSIKHNAKADVEVESTTGMGMKVTIVFEKREAGQA</sequence>
<dbReference type="AlphaFoldDB" id="A0A7X0D1I8"/>
<dbReference type="SUPFAM" id="SSF55874">
    <property type="entry name" value="ATPase domain of HSP90 chaperone/DNA topoisomerase II/histidine kinase"/>
    <property type="match status" value="1"/>
</dbReference>
<dbReference type="InterPro" id="IPR035965">
    <property type="entry name" value="PAS-like_dom_sf"/>
</dbReference>
<dbReference type="GO" id="GO:0005524">
    <property type="term" value="F:ATP binding"/>
    <property type="evidence" value="ECO:0007669"/>
    <property type="project" value="UniProtKB-KW"/>
</dbReference>
<evidence type="ECO:0000256" key="6">
    <source>
        <dbReference type="ARBA" id="ARBA00022741"/>
    </source>
</evidence>
<gene>
    <name evidence="10" type="ORF">HNQ72_004332</name>
</gene>
<dbReference type="GO" id="GO:0004673">
    <property type="term" value="F:protein histidine kinase activity"/>
    <property type="evidence" value="ECO:0007669"/>
    <property type="project" value="UniProtKB-EC"/>
</dbReference>
<reference evidence="10 11" key="1">
    <citation type="submission" date="2020-08" db="EMBL/GenBank/DDBJ databases">
        <title>Genomic Encyclopedia of Type Strains, Phase IV (KMG-IV): sequencing the most valuable type-strain genomes for metagenomic binning, comparative biology and taxonomic classification.</title>
        <authorList>
            <person name="Goeker M."/>
        </authorList>
    </citation>
    <scope>NUCLEOTIDE SEQUENCE [LARGE SCALE GENOMIC DNA]</scope>
    <source>
        <strain evidence="10 11">DSM 100734</strain>
    </source>
</reference>
<evidence type="ECO:0000256" key="4">
    <source>
        <dbReference type="ARBA" id="ARBA00022553"/>
    </source>
</evidence>
<comment type="caution">
    <text evidence="10">The sequence shown here is derived from an EMBL/GenBank/DDBJ whole genome shotgun (WGS) entry which is preliminary data.</text>
</comment>
<dbReference type="PANTHER" id="PTHR41523">
    <property type="entry name" value="TWO-COMPONENT SYSTEM SENSOR PROTEIN"/>
    <property type="match status" value="1"/>
</dbReference>
<dbReference type="SMART" id="SM00911">
    <property type="entry name" value="HWE_HK"/>
    <property type="match status" value="1"/>
</dbReference>
<dbReference type="Pfam" id="PF07568">
    <property type="entry name" value="HisKA_2"/>
    <property type="match status" value="1"/>
</dbReference>
<evidence type="ECO:0000256" key="5">
    <source>
        <dbReference type="ARBA" id="ARBA00022679"/>
    </source>
</evidence>
<keyword evidence="5" id="KW-0808">Transferase</keyword>
<keyword evidence="4" id="KW-0597">Phosphoprotein</keyword>
<dbReference type="Pfam" id="PF13188">
    <property type="entry name" value="PAS_8"/>
    <property type="match status" value="1"/>
</dbReference>
<evidence type="ECO:0000256" key="8">
    <source>
        <dbReference type="ARBA" id="ARBA00022840"/>
    </source>
</evidence>
<keyword evidence="8" id="KW-0067">ATP-binding</keyword>
<dbReference type="InterPro" id="IPR011495">
    <property type="entry name" value="Sig_transdc_His_kin_sub2_dim/P"/>
</dbReference>
<evidence type="ECO:0000256" key="7">
    <source>
        <dbReference type="ARBA" id="ARBA00022777"/>
    </source>
</evidence>
<keyword evidence="7 10" id="KW-0418">Kinase</keyword>
<proteinExistence type="predicted"/>
<evidence type="ECO:0000256" key="1">
    <source>
        <dbReference type="ARBA" id="ARBA00000085"/>
    </source>
</evidence>
<dbReference type="SMART" id="SM00387">
    <property type="entry name" value="HATPase_c"/>
    <property type="match status" value="1"/>
</dbReference>
<dbReference type="InterPro" id="IPR036890">
    <property type="entry name" value="HATPase_C_sf"/>
</dbReference>
<dbReference type="SUPFAM" id="SSF55785">
    <property type="entry name" value="PYP-like sensor domain (PAS domain)"/>
    <property type="match status" value="1"/>
</dbReference>
<protein>
    <recommendedName>
        <fullName evidence="3">Blue-light-activated histidine kinase</fullName>
        <ecNumber evidence="2">2.7.13.3</ecNumber>
    </recommendedName>
</protein>
<evidence type="ECO:0000313" key="10">
    <source>
        <dbReference type="EMBL" id="MBB6164487.1"/>
    </source>
</evidence>
<keyword evidence="11" id="KW-1185">Reference proteome</keyword>
<dbReference type="EC" id="2.7.13.3" evidence="2"/>
<accession>A0A7X0D1I8</accession>
<feature type="domain" description="PAS" evidence="9">
    <location>
        <begin position="25"/>
        <end position="72"/>
    </location>
</feature>
<evidence type="ECO:0000259" key="9">
    <source>
        <dbReference type="PROSITE" id="PS50112"/>
    </source>
</evidence>
<dbReference type="Pfam" id="PF02518">
    <property type="entry name" value="HATPase_c"/>
    <property type="match status" value="1"/>
</dbReference>
<dbReference type="EMBL" id="JACHEG010000006">
    <property type="protein sequence ID" value="MBB6164487.1"/>
    <property type="molecule type" value="Genomic_DNA"/>
</dbReference>
<dbReference type="PROSITE" id="PS50112">
    <property type="entry name" value="PAS"/>
    <property type="match status" value="1"/>
</dbReference>
<dbReference type="Proteomes" id="UP000547879">
    <property type="component" value="Unassembled WGS sequence"/>
</dbReference>
<dbReference type="PANTHER" id="PTHR41523:SF8">
    <property type="entry name" value="ETHYLENE RESPONSE SENSOR PROTEIN"/>
    <property type="match status" value="1"/>
</dbReference>
<dbReference type="InterPro" id="IPR003594">
    <property type="entry name" value="HATPase_dom"/>
</dbReference>
<organism evidence="10 11">
    <name type="scientific">Rhizobium wenxiniae</name>
    <dbReference type="NCBI Taxonomy" id="1737357"/>
    <lineage>
        <taxon>Bacteria</taxon>
        <taxon>Pseudomonadati</taxon>
        <taxon>Pseudomonadota</taxon>
        <taxon>Alphaproteobacteria</taxon>
        <taxon>Hyphomicrobiales</taxon>
        <taxon>Rhizobiaceae</taxon>
        <taxon>Rhizobium/Agrobacterium group</taxon>
        <taxon>Rhizobium</taxon>
    </lineage>
</organism>